<comment type="catalytic activity">
    <reaction evidence="1">
        <text>Hydrolysis of (1-&gt;3)-beta-D-glucosidic linkages in (1-&gt;3)-beta-D-glucans.</text>
        <dbReference type="EC" id="3.2.1.39"/>
    </reaction>
</comment>
<dbReference type="KEGG" id="aly:9308015"/>
<dbReference type="EMBL" id="GL348718">
    <property type="protein sequence ID" value="EFH48205.1"/>
    <property type="molecule type" value="Genomic_DNA"/>
</dbReference>
<evidence type="ECO:0000256" key="8">
    <source>
        <dbReference type="SAM" id="SignalP"/>
    </source>
</evidence>
<dbReference type="EC" id="3.2.1.39" evidence="3"/>
<dbReference type="eggNOG" id="ENOG502QVKW">
    <property type="taxonomic scope" value="Eukaryota"/>
</dbReference>
<dbReference type="PANTHER" id="PTHR32227">
    <property type="entry name" value="GLUCAN ENDO-1,3-BETA-GLUCOSIDASE BG1-RELATED-RELATED"/>
    <property type="match status" value="1"/>
</dbReference>
<dbReference type="InterPro" id="IPR000490">
    <property type="entry name" value="Glyco_hydro_17"/>
</dbReference>
<reference evidence="10" key="1">
    <citation type="journal article" date="2011" name="Nat. Genet.">
        <title>The Arabidopsis lyrata genome sequence and the basis of rapid genome size change.</title>
        <authorList>
            <person name="Hu T.T."/>
            <person name="Pattyn P."/>
            <person name="Bakker E.G."/>
            <person name="Cao J."/>
            <person name="Cheng J.-F."/>
            <person name="Clark R.M."/>
            <person name="Fahlgren N."/>
            <person name="Fawcett J.A."/>
            <person name="Grimwood J."/>
            <person name="Gundlach H."/>
            <person name="Haberer G."/>
            <person name="Hollister J.D."/>
            <person name="Ossowski S."/>
            <person name="Ottilar R.P."/>
            <person name="Salamov A.A."/>
            <person name="Schneeberger K."/>
            <person name="Spannagl M."/>
            <person name="Wang X."/>
            <person name="Yang L."/>
            <person name="Nasrallah M.E."/>
            <person name="Bergelson J."/>
            <person name="Carrington J.C."/>
            <person name="Gaut B.S."/>
            <person name="Schmutz J."/>
            <person name="Mayer K.F.X."/>
            <person name="Van de Peer Y."/>
            <person name="Grigoriev I.V."/>
            <person name="Nordborg M."/>
            <person name="Weigel D."/>
            <person name="Guo Y.-L."/>
        </authorList>
    </citation>
    <scope>NUCLEOTIDE SEQUENCE [LARGE SCALE GENOMIC DNA]</scope>
    <source>
        <strain evidence="10">cv. MN47</strain>
    </source>
</reference>
<dbReference type="InterPro" id="IPR044965">
    <property type="entry name" value="Glyco_hydro_17_plant"/>
</dbReference>
<organism evidence="10">
    <name type="scientific">Arabidopsis lyrata subsp. lyrata</name>
    <name type="common">Lyre-leaved rock-cress</name>
    <dbReference type="NCBI Taxonomy" id="81972"/>
    <lineage>
        <taxon>Eukaryota</taxon>
        <taxon>Viridiplantae</taxon>
        <taxon>Streptophyta</taxon>
        <taxon>Embryophyta</taxon>
        <taxon>Tracheophyta</taxon>
        <taxon>Spermatophyta</taxon>
        <taxon>Magnoliopsida</taxon>
        <taxon>eudicotyledons</taxon>
        <taxon>Gunneridae</taxon>
        <taxon>Pentapetalae</taxon>
        <taxon>rosids</taxon>
        <taxon>malvids</taxon>
        <taxon>Brassicales</taxon>
        <taxon>Brassicaceae</taxon>
        <taxon>Camelineae</taxon>
        <taxon>Arabidopsis</taxon>
    </lineage>
</organism>
<dbReference type="SUPFAM" id="SSF51445">
    <property type="entry name" value="(Trans)glycosidases"/>
    <property type="match status" value="1"/>
</dbReference>
<evidence type="ECO:0000256" key="5">
    <source>
        <dbReference type="ARBA" id="ARBA00023295"/>
    </source>
</evidence>
<gene>
    <name evidence="9" type="ORF">ARALYDRAFT_910095</name>
</gene>
<evidence type="ECO:0000256" key="6">
    <source>
        <dbReference type="RuleBase" id="RU004335"/>
    </source>
</evidence>
<dbReference type="FunFam" id="3.20.20.80:FF:000010">
    <property type="entry name" value="glucan endo-1,3-beta-glucosidase, basic"/>
    <property type="match status" value="1"/>
</dbReference>
<dbReference type="HOGENOM" id="CLU_024953_0_0_1"/>
<dbReference type="Gramene" id="scaffold_602152.1">
    <property type="protein sequence ID" value="scaffold_602152.1"/>
    <property type="gene ID" value="scaffold_602152.1"/>
</dbReference>
<keyword evidence="4 7" id="KW-0378">Hydrolase</keyword>
<keyword evidence="5 7" id="KW-0326">Glycosidase</keyword>
<keyword evidence="8" id="KW-0732">Signal</keyword>
<keyword evidence="10" id="KW-1185">Reference proteome</keyword>
<evidence type="ECO:0000256" key="4">
    <source>
        <dbReference type="ARBA" id="ARBA00022801"/>
    </source>
</evidence>
<evidence type="ECO:0000256" key="7">
    <source>
        <dbReference type="RuleBase" id="RU004336"/>
    </source>
</evidence>
<dbReference type="Proteomes" id="UP000008694">
    <property type="component" value="Unassembled WGS sequence"/>
</dbReference>
<dbReference type="OrthoDB" id="941679at2759"/>
<comment type="similarity">
    <text evidence="2 6">Belongs to the glycosyl hydrolase 17 family.</text>
</comment>
<evidence type="ECO:0000256" key="1">
    <source>
        <dbReference type="ARBA" id="ARBA00000382"/>
    </source>
</evidence>
<name>D7M024_ARALL</name>
<accession>D7M024</accession>
<dbReference type="Pfam" id="PF00332">
    <property type="entry name" value="Glyco_hydro_17"/>
    <property type="match status" value="1"/>
</dbReference>
<dbReference type="PROSITE" id="PS00587">
    <property type="entry name" value="GLYCOSYL_HYDROL_F17"/>
    <property type="match status" value="1"/>
</dbReference>
<sequence length="353" mass="38808">MDYPKNSLLLMLLCTAFLSNYNSGGFVDAATNIGLNYGLLGDNLPPPSEVINLYKSLSITNIRIFDTNTDVLNAFRGNRDIGLMVGVKNQDLEALSVSEEAVNTWIVTNIEPYLADVNITFITVGNEIIPGKIGSYVLPVMKSLTNIVKSRNLPILIKSRNLPILISTTVAMTNLGQSYPPSAGDFTPQAREQLTPVLKFLSQTSTPILVNIYPYFAYAADSVNIHLDYATFNTDAVVVQDGPLSYSNMFDVIFDAFVWAMEKEGVKDLPMVVTETGWPSAGNGNLTTPDIASIYNGNFVKHVESGKGTPKRPNNSIHGFLFATFNENQKPAGTEQNFGLYYPTDMKPIYKLF</sequence>
<dbReference type="GO" id="GO:0005975">
    <property type="term" value="P:carbohydrate metabolic process"/>
    <property type="evidence" value="ECO:0007669"/>
    <property type="project" value="InterPro"/>
</dbReference>
<dbReference type="STRING" id="81972.D7M024"/>
<dbReference type="Gene3D" id="3.20.20.80">
    <property type="entry name" value="Glycosidases"/>
    <property type="match status" value="1"/>
</dbReference>
<protein>
    <recommendedName>
        <fullName evidence="3">glucan endo-1,3-beta-D-glucosidase</fullName>
        <ecNumber evidence="3">3.2.1.39</ecNumber>
    </recommendedName>
</protein>
<evidence type="ECO:0000256" key="3">
    <source>
        <dbReference type="ARBA" id="ARBA00012780"/>
    </source>
</evidence>
<evidence type="ECO:0000256" key="2">
    <source>
        <dbReference type="ARBA" id="ARBA00008773"/>
    </source>
</evidence>
<proteinExistence type="inferred from homology"/>
<dbReference type="GO" id="GO:0042973">
    <property type="term" value="F:glucan endo-1,3-beta-D-glucosidase activity"/>
    <property type="evidence" value="ECO:0007669"/>
    <property type="project" value="UniProtKB-EC"/>
</dbReference>
<feature type="chain" id="PRO_5003103394" description="glucan endo-1,3-beta-D-glucosidase" evidence="8">
    <location>
        <begin position="25"/>
        <end position="353"/>
    </location>
</feature>
<evidence type="ECO:0000313" key="9">
    <source>
        <dbReference type="EMBL" id="EFH48205.1"/>
    </source>
</evidence>
<feature type="signal peptide" evidence="8">
    <location>
        <begin position="1"/>
        <end position="24"/>
    </location>
</feature>
<dbReference type="InterPro" id="IPR017853">
    <property type="entry name" value="GH"/>
</dbReference>
<dbReference type="AlphaFoldDB" id="D7M024"/>
<evidence type="ECO:0000313" key="10">
    <source>
        <dbReference type="Proteomes" id="UP000008694"/>
    </source>
</evidence>